<feature type="transmembrane region" description="Helical" evidence="1">
    <location>
        <begin position="7"/>
        <end position="28"/>
    </location>
</feature>
<dbReference type="Gene3D" id="3.40.30.10">
    <property type="entry name" value="Glutaredoxin"/>
    <property type="match status" value="1"/>
</dbReference>
<keyword evidence="1" id="KW-0812">Transmembrane</keyword>
<dbReference type="OrthoDB" id="982604at2"/>
<keyword evidence="3" id="KW-1185">Reference proteome</keyword>
<evidence type="ECO:0000313" key="2">
    <source>
        <dbReference type="EMBL" id="TLU98109.1"/>
    </source>
</evidence>
<dbReference type="RefSeq" id="WP_138368208.1">
    <property type="nucleotide sequence ID" value="NZ_VCEJ01000008.1"/>
</dbReference>
<evidence type="ECO:0000256" key="1">
    <source>
        <dbReference type="SAM" id="Phobius"/>
    </source>
</evidence>
<sequence>MKKFSKAGLLIVTLVIPALIFVFLKFFAKNHYDLPYFNPELDAQGKVVIENGDTLFRKVNMVCPSLGQIDLRNKLTLISSLSGECDADCQTFVTQLQRINSLTHEIPELQILTLTDTLKKVAELPDGMGGGKWSLIRSSENAIDNCLKMSPMSVETSNELDKKWQLMLIDRQGFVRGYYNGKDVKDTDRLIAEIKILDYEGKATK</sequence>
<protein>
    <recommendedName>
        <fullName evidence="4">SCO family protein</fullName>
    </recommendedName>
</protein>
<keyword evidence="1" id="KW-0472">Membrane</keyword>
<comment type="caution">
    <text evidence="2">The sequence shown here is derived from an EMBL/GenBank/DDBJ whole genome shotgun (WGS) entry which is preliminary data.</text>
</comment>
<organism evidence="2 3">
    <name type="scientific">Dyadobacter luticola</name>
    <dbReference type="NCBI Taxonomy" id="1979387"/>
    <lineage>
        <taxon>Bacteria</taxon>
        <taxon>Pseudomonadati</taxon>
        <taxon>Bacteroidota</taxon>
        <taxon>Cytophagia</taxon>
        <taxon>Cytophagales</taxon>
        <taxon>Spirosomataceae</taxon>
        <taxon>Dyadobacter</taxon>
    </lineage>
</organism>
<keyword evidence="1" id="KW-1133">Transmembrane helix</keyword>
<dbReference type="SUPFAM" id="SSF52833">
    <property type="entry name" value="Thioredoxin-like"/>
    <property type="match status" value="1"/>
</dbReference>
<evidence type="ECO:0008006" key="4">
    <source>
        <dbReference type="Google" id="ProtNLM"/>
    </source>
</evidence>
<dbReference type="InterPro" id="IPR036249">
    <property type="entry name" value="Thioredoxin-like_sf"/>
</dbReference>
<dbReference type="AlphaFoldDB" id="A0A5R9KPM8"/>
<gene>
    <name evidence="2" type="ORF">FEN17_25335</name>
</gene>
<evidence type="ECO:0000313" key="3">
    <source>
        <dbReference type="Proteomes" id="UP000306402"/>
    </source>
</evidence>
<accession>A0A5R9KPM8</accession>
<name>A0A5R9KPM8_9BACT</name>
<dbReference type="Proteomes" id="UP000306402">
    <property type="component" value="Unassembled WGS sequence"/>
</dbReference>
<dbReference type="EMBL" id="VCEJ01000008">
    <property type="protein sequence ID" value="TLU98109.1"/>
    <property type="molecule type" value="Genomic_DNA"/>
</dbReference>
<proteinExistence type="predicted"/>
<reference evidence="2 3" key="1">
    <citation type="submission" date="2019-05" db="EMBL/GenBank/DDBJ databases">
        <authorList>
            <person name="Qu J.-H."/>
        </authorList>
    </citation>
    <scope>NUCLEOTIDE SEQUENCE [LARGE SCALE GENOMIC DNA]</scope>
    <source>
        <strain evidence="2 3">T17</strain>
    </source>
</reference>